<keyword evidence="2 6" id="KW-0349">Heme</keyword>
<reference evidence="8 9" key="1">
    <citation type="submission" date="2024-09" db="EMBL/GenBank/DDBJ databases">
        <authorList>
            <person name="Sun Q."/>
            <person name="Mori K."/>
        </authorList>
    </citation>
    <scope>NUCLEOTIDE SEQUENCE [LARGE SCALE GENOMIC DNA]</scope>
    <source>
        <strain evidence="8 9">NCAIM B.02610</strain>
    </source>
</reference>
<dbReference type="PROSITE" id="PS51257">
    <property type="entry name" value="PROKAR_LIPOPROTEIN"/>
    <property type="match status" value="1"/>
</dbReference>
<evidence type="ECO:0000256" key="6">
    <source>
        <dbReference type="PROSITE-ProRule" id="PRU00433"/>
    </source>
</evidence>
<name>A0ABV6K9F0_9BACI</name>
<evidence type="ECO:0000313" key="9">
    <source>
        <dbReference type="Proteomes" id="UP001589838"/>
    </source>
</evidence>
<feature type="domain" description="Cytochrome c" evidence="7">
    <location>
        <begin position="45"/>
        <end position="115"/>
    </location>
</feature>
<dbReference type="InterPro" id="IPR009056">
    <property type="entry name" value="Cyt_c-like_dom"/>
</dbReference>
<dbReference type="PROSITE" id="PS51007">
    <property type="entry name" value="CYTC"/>
    <property type="match status" value="1"/>
</dbReference>
<gene>
    <name evidence="8" type="ORF">ACFFHM_05115</name>
</gene>
<dbReference type="PANTHER" id="PTHR37823:SF4">
    <property type="entry name" value="MENAQUINOL-CYTOCHROME C REDUCTASE CYTOCHROME B_C SUBUNIT"/>
    <property type="match status" value="1"/>
</dbReference>
<dbReference type="Pfam" id="PF13442">
    <property type="entry name" value="Cytochrome_CBB3"/>
    <property type="match status" value="1"/>
</dbReference>
<dbReference type="InterPro" id="IPR036909">
    <property type="entry name" value="Cyt_c-like_dom_sf"/>
</dbReference>
<evidence type="ECO:0000256" key="4">
    <source>
        <dbReference type="ARBA" id="ARBA00022982"/>
    </source>
</evidence>
<dbReference type="InterPro" id="IPR051811">
    <property type="entry name" value="Cytochrome_c550/c551-like"/>
</dbReference>
<dbReference type="RefSeq" id="WP_335964003.1">
    <property type="nucleotide sequence ID" value="NZ_JAXBLX010000073.1"/>
</dbReference>
<dbReference type="PIRSF" id="PIRSF000025">
    <property type="entry name" value="Cytc_Bsub_c550"/>
    <property type="match status" value="1"/>
</dbReference>
<sequence>MKKILLALGTVVLLTACGGGDDAVPAPEEEAVVDEPATEEATGDFDATAARESYEASCIHCHGNNLQGGGGPGLAGGELTAEEIFEVIQNGQGTMPPQNLPSEDAENLAQWIAAQ</sequence>
<evidence type="ECO:0000256" key="3">
    <source>
        <dbReference type="ARBA" id="ARBA00022723"/>
    </source>
</evidence>
<evidence type="ECO:0000256" key="5">
    <source>
        <dbReference type="ARBA" id="ARBA00023004"/>
    </source>
</evidence>
<proteinExistence type="predicted"/>
<dbReference type="EMBL" id="JBHLUX010000015">
    <property type="protein sequence ID" value="MFC0469931.1"/>
    <property type="molecule type" value="Genomic_DNA"/>
</dbReference>
<accession>A0ABV6K9F0</accession>
<dbReference type="Gene3D" id="1.10.760.10">
    <property type="entry name" value="Cytochrome c-like domain"/>
    <property type="match status" value="1"/>
</dbReference>
<dbReference type="InterPro" id="IPR012218">
    <property type="entry name" value="Cyt_c_BACSU-c550-type"/>
</dbReference>
<dbReference type="Proteomes" id="UP001589838">
    <property type="component" value="Unassembled WGS sequence"/>
</dbReference>
<evidence type="ECO:0000256" key="1">
    <source>
        <dbReference type="ARBA" id="ARBA00022448"/>
    </source>
</evidence>
<keyword evidence="1" id="KW-0813">Transport</keyword>
<keyword evidence="5 6" id="KW-0408">Iron</keyword>
<organism evidence="8 9">
    <name type="scientific">Halalkalibacter kiskunsagensis</name>
    <dbReference type="NCBI Taxonomy" id="1548599"/>
    <lineage>
        <taxon>Bacteria</taxon>
        <taxon>Bacillati</taxon>
        <taxon>Bacillota</taxon>
        <taxon>Bacilli</taxon>
        <taxon>Bacillales</taxon>
        <taxon>Bacillaceae</taxon>
        <taxon>Halalkalibacter</taxon>
    </lineage>
</organism>
<comment type="caution">
    <text evidence="8">The sequence shown here is derived from an EMBL/GenBank/DDBJ whole genome shotgun (WGS) entry which is preliminary data.</text>
</comment>
<dbReference type="PANTHER" id="PTHR37823">
    <property type="entry name" value="CYTOCHROME C-553-LIKE"/>
    <property type="match status" value="1"/>
</dbReference>
<keyword evidence="9" id="KW-1185">Reference proteome</keyword>
<keyword evidence="3 6" id="KW-0479">Metal-binding</keyword>
<evidence type="ECO:0000256" key="2">
    <source>
        <dbReference type="ARBA" id="ARBA00022617"/>
    </source>
</evidence>
<evidence type="ECO:0000313" key="8">
    <source>
        <dbReference type="EMBL" id="MFC0469931.1"/>
    </source>
</evidence>
<protein>
    <submittedName>
        <fullName evidence="8">C-type cytochrome</fullName>
    </submittedName>
</protein>
<dbReference type="SUPFAM" id="SSF46626">
    <property type="entry name" value="Cytochrome c"/>
    <property type="match status" value="1"/>
</dbReference>
<keyword evidence="4" id="KW-0249">Electron transport</keyword>
<evidence type="ECO:0000259" key="7">
    <source>
        <dbReference type="PROSITE" id="PS51007"/>
    </source>
</evidence>